<name>A0A437QTY8_9PROT</name>
<keyword evidence="2 4" id="KW-0238">DNA-binding</keyword>
<dbReference type="GO" id="GO:0000976">
    <property type="term" value="F:transcription cis-regulatory region binding"/>
    <property type="evidence" value="ECO:0007669"/>
    <property type="project" value="TreeGrafter"/>
</dbReference>
<evidence type="ECO:0000313" key="8">
    <source>
        <dbReference type="Proteomes" id="UP000287447"/>
    </source>
</evidence>
<feature type="region of interest" description="Disordered" evidence="5">
    <location>
        <begin position="1"/>
        <end position="33"/>
    </location>
</feature>
<proteinExistence type="predicted"/>
<feature type="domain" description="HTH tetR-type" evidence="6">
    <location>
        <begin position="35"/>
        <end position="95"/>
    </location>
</feature>
<protein>
    <submittedName>
        <fullName evidence="7">TetR/AcrR family transcriptional regulator</fullName>
    </submittedName>
</protein>
<dbReference type="InterPro" id="IPR023772">
    <property type="entry name" value="DNA-bd_HTH_TetR-type_CS"/>
</dbReference>
<sequence length="225" mass="25003">MWYPIGSDRRAGLPSTGRWKLQGKPMPEKRQKRYEETRDQLLEVAWAEFAANGFAQTSTENVVREAGVTRGALYYHFKDKTDMFRAVVDLAHIRILSRIEDASASAPSITEGLRRGCLAFLDACSSPDIRQIALIDGPSVLGWAEWREIDTKHGFGALRDGLTEAKRQKALRADADPMALAYLLSGAMNEAALALSDPELSKTRRSNLRRSMEAALLSMLAAFET</sequence>
<dbReference type="GO" id="GO:0003700">
    <property type="term" value="F:DNA-binding transcription factor activity"/>
    <property type="evidence" value="ECO:0007669"/>
    <property type="project" value="TreeGrafter"/>
</dbReference>
<evidence type="ECO:0000259" key="6">
    <source>
        <dbReference type="PROSITE" id="PS50977"/>
    </source>
</evidence>
<dbReference type="InterPro" id="IPR049484">
    <property type="entry name" value="Rv0078-like_C"/>
</dbReference>
<evidence type="ECO:0000256" key="4">
    <source>
        <dbReference type="PROSITE-ProRule" id="PRU00335"/>
    </source>
</evidence>
<dbReference type="InterPro" id="IPR009057">
    <property type="entry name" value="Homeodomain-like_sf"/>
</dbReference>
<dbReference type="PRINTS" id="PR00455">
    <property type="entry name" value="HTHTETR"/>
</dbReference>
<keyword evidence="1" id="KW-0805">Transcription regulation</keyword>
<feature type="DNA-binding region" description="H-T-H motif" evidence="4">
    <location>
        <begin position="58"/>
        <end position="77"/>
    </location>
</feature>
<dbReference type="InterPro" id="IPR001647">
    <property type="entry name" value="HTH_TetR"/>
</dbReference>
<reference evidence="8" key="1">
    <citation type="submission" date="2019-01" db="EMBL/GenBank/DDBJ databases">
        <title>Gri0909 isolated from a small marine red alga.</title>
        <authorList>
            <person name="Kim J."/>
            <person name="Jeong S.E."/>
            <person name="Jeon C.O."/>
        </authorList>
    </citation>
    <scope>NUCLEOTIDE SEQUENCE [LARGE SCALE GENOMIC DNA]</scope>
    <source>
        <strain evidence="8">Gri0909</strain>
    </source>
</reference>
<dbReference type="Pfam" id="PF21351">
    <property type="entry name" value="TetR_C_41"/>
    <property type="match status" value="1"/>
</dbReference>
<dbReference type="EMBL" id="SADE01000001">
    <property type="protein sequence ID" value="RVU37972.1"/>
    <property type="molecule type" value="Genomic_DNA"/>
</dbReference>
<dbReference type="SUPFAM" id="SSF46689">
    <property type="entry name" value="Homeodomain-like"/>
    <property type="match status" value="1"/>
</dbReference>
<keyword evidence="3" id="KW-0804">Transcription</keyword>
<evidence type="ECO:0000256" key="2">
    <source>
        <dbReference type="ARBA" id="ARBA00023125"/>
    </source>
</evidence>
<dbReference type="Gene3D" id="1.10.357.10">
    <property type="entry name" value="Tetracycline Repressor, domain 2"/>
    <property type="match status" value="1"/>
</dbReference>
<evidence type="ECO:0000256" key="1">
    <source>
        <dbReference type="ARBA" id="ARBA00023015"/>
    </source>
</evidence>
<dbReference type="PROSITE" id="PS50977">
    <property type="entry name" value="HTH_TETR_2"/>
    <property type="match status" value="1"/>
</dbReference>
<accession>A0A437QTY8</accession>
<dbReference type="Pfam" id="PF00440">
    <property type="entry name" value="TetR_N"/>
    <property type="match status" value="1"/>
</dbReference>
<dbReference type="PANTHER" id="PTHR30055:SF234">
    <property type="entry name" value="HTH-TYPE TRANSCRIPTIONAL REGULATOR BETI"/>
    <property type="match status" value="1"/>
</dbReference>
<dbReference type="PANTHER" id="PTHR30055">
    <property type="entry name" value="HTH-TYPE TRANSCRIPTIONAL REGULATOR RUTR"/>
    <property type="match status" value="1"/>
</dbReference>
<evidence type="ECO:0000256" key="3">
    <source>
        <dbReference type="ARBA" id="ARBA00023163"/>
    </source>
</evidence>
<gene>
    <name evidence="7" type="ORF">EOI86_01305</name>
</gene>
<dbReference type="Proteomes" id="UP000287447">
    <property type="component" value="Unassembled WGS sequence"/>
</dbReference>
<evidence type="ECO:0000313" key="7">
    <source>
        <dbReference type="EMBL" id="RVU37972.1"/>
    </source>
</evidence>
<keyword evidence="8" id="KW-1185">Reference proteome</keyword>
<dbReference type="PROSITE" id="PS01081">
    <property type="entry name" value="HTH_TETR_1"/>
    <property type="match status" value="1"/>
</dbReference>
<dbReference type="InterPro" id="IPR050109">
    <property type="entry name" value="HTH-type_TetR-like_transc_reg"/>
</dbReference>
<organism evidence="7 8">
    <name type="scientific">Hwanghaeella grinnelliae</name>
    <dbReference type="NCBI Taxonomy" id="2500179"/>
    <lineage>
        <taxon>Bacteria</taxon>
        <taxon>Pseudomonadati</taxon>
        <taxon>Pseudomonadota</taxon>
        <taxon>Alphaproteobacteria</taxon>
        <taxon>Rhodospirillales</taxon>
        <taxon>Rhodospirillaceae</taxon>
        <taxon>Hwanghaeella</taxon>
    </lineage>
</organism>
<dbReference type="AlphaFoldDB" id="A0A437QTY8"/>
<comment type="caution">
    <text evidence="7">The sequence shown here is derived from an EMBL/GenBank/DDBJ whole genome shotgun (WGS) entry which is preliminary data.</text>
</comment>
<evidence type="ECO:0000256" key="5">
    <source>
        <dbReference type="SAM" id="MobiDB-lite"/>
    </source>
</evidence>